<accession>A0A8J3NBU6</accession>
<gene>
    <name evidence="4" type="ORF">Aru02nite_19360</name>
</gene>
<proteinExistence type="predicted"/>
<dbReference type="PROSITE" id="PS51681">
    <property type="entry name" value="SAM_MT_NNMT_PNMT_TEMT"/>
    <property type="match status" value="1"/>
</dbReference>
<evidence type="ECO:0000256" key="2">
    <source>
        <dbReference type="ARBA" id="ARBA00022679"/>
    </source>
</evidence>
<keyword evidence="2" id="KW-0808">Transferase</keyword>
<evidence type="ECO:0000256" key="3">
    <source>
        <dbReference type="ARBA" id="ARBA00022691"/>
    </source>
</evidence>
<evidence type="ECO:0000256" key="1">
    <source>
        <dbReference type="ARBA" id="ARBA00022603"/>
    </source>
</evidence>
<dbReference type="EMBL" id="BOMB01000010">
    <property type="protein sequence ID" value="GID11047.1"/>
    <property type="molecule type" value="Genomic_DNA"/>
</dbReference>
<organism evidence="4 5">
    <name type="scientific">Actinocatenispora rupis</name>
    <dbReference type="NCBI Taxonomy" id="519421"/>
    <lineage>
        <taxon>Bacteria</taxon>
        <taxon>Bacillati</taxon>
        <taxon>Actinomycetota</taxon>
        <taxon>Actinomycetes</taxon>
        <taxon>Micromonosporales</taxon>
        <taxon>Micromonosporaceae</taxon>
        <taxon>Actinocatenispora</taxon>
    </lineage>
</organism>
<evidence type="ECO:0000313" key="4">
    <source>
        <dbReference type="EMBL" id="GID11047.1"/>
    </source>
</evidence>
<keyword evidence="1" id="KW-0489">Methyltransferase</keyword>
<dbReference type="InterPro" id="IPR000940">
    <property type="entry name" value="NNMT_TEMT_trans"/>
</dbReference>
<name>A0A8J3NBU6_9ACTN</name>
<dbReference type="GO" id="GO:0032259">
    <property type="term" value="P:methylation"/>
    <property type="evidence" value="ECO:0007669"/>
    <property type="project" value="UniProtKB-KW"/>
</dbReference>
<evidence type="ECO:0000313" key="5">
    <source>
        <dbReference type="Proteomes" id="UP000612808"/>
    </source>
</evidence>
<dbReference type="SUPFAM" id="SSF53335">
    <property type="entry name" value="S-adenosyl-L-methionine-dependent methyltransferases"/>
    <property type="match status" value="1"/>
</dbReference>
<reference evidence="4" key="1">
    <citation type="submission" date="2021-01" db="EMBL/GenBank/DDBJ databases">
        <title>Whole genome shotgun sequence of Actinocatenispora rupis NBRC 107355.</title>
        <authorList>
            <person name="Komaki H."/>
            <person name="Tamura T."/>
        </authorList>
    </citation>
    <scope>NUCLEOTIDE SEQUENCE</scope>
    <source>
        <strain evidence="4">NBRC 107355</strain>
    </source>
</reference>
<dbReference type="AlphaFoldDB" id="A0A8J3NBU6"/>
<dbReference type="GO" id="GO:0008168">
    <property type="term" value="F:methyltransferase activity"/>
    <property type="evidence" value="ECO:0007669"/>
    <property type="project" value="UniProtKB-KW"/>
</dbReference>
<comment type="caution">
    <text evidence="4">The sequence shown here is derived from an EMBL/GenBank/DDBJ whole genome shotgun (WGS) entry which is preliminary data.</text>
</comment>
<dbReference type="RefSeq" id="WP_203656774.1">
    <property type="nucleotide sequence ID" value="NZ_BAAAZM010000019.1"/>
</dbReference>
<keyword evidence="3" id="KW-0949">S-adenosyl-L-methionine</keyword>
<dbReference type="Proteomes" id="UP000612808">
    <property type="component" value="Unassembled WGS sequence"/>
</dbReference>
<keyword evidence="5" id="KW-1185">Reference proteome</keyword>
<protein>
    <recommendedName>
        <fullName evidence="6">Methyltransferase</fullName>
    </recommendedName>
</protein>
<dbReference type="Gene3D" id="3.40.50.150">
    <property type="entry name" value="Vaccinia Virus protein VP39"/>
    <property type="match status" value="1"/>
</dbReference>
<sequence>MTRNADADWDRWPVTTYLAENYRVVHPSDAAVIAAHSAYYRRIPAGSLDRTVELGAGPNLYPLMLASAASRHIDAVETSAANVAYLRAQVTGGADPSWAAFHDECRRHNPDLPDLPTALSRVRVRHADLTSAVGAGYDLASMHFVAESVTTDPAEFRALCGAFAAAVRPGGHLVAAFMNGMPTYSLGDGSTWPGLPVDADTVAEVFAPLTRECVVTVVPRDETLPAYGDDGMIVLHGRTRAHRT</sequence>
<dbReference type="InterPro" id="IPR029063">
    <property type="entry name" value="SAM-dependent_MTases_sf"/>
</dbReference>
<evidence type="ECO:0008006" key="6">
    <source>
        <dbReference type="Google" id="ProtNLM"/>
    </source>
</evidence>